<gene>
    <name evidence="1" type="ORF">FXN65_24710</name>
</gene>
<keyword evidence="2" id="KW-1185">Reference proteome</keyword>
<proteinExistence type="predicted"/>
<evidence type="ECO:0000313" key="1">
    <source>
        <dbReference type="EMBL" id="QEY65104.1"/>
    </source>
</evidence>
<dbReference type="Proteomes" id="UP000327179">
    <property type="component" value="Chromosome"/>
</dbReference>
<dbReference type="RefSeq" id="WP_120654973.1">
    <property type="nucleotide sequence ID" value="NZ_CP043311.1"/>
</dbReference>
<dbReference type="EMBL" id="CP043311">
    <property type="protein sequence ID" value="QEY65104.1"/>
    <property type="molecule type" value="Genomic_DNA"/>
</dbReference>
<protein>
    <submittedName>
        <fullName evidence="1">DNA-binding protein</fullName>
    </submittedName>
</protein>
<dbReference type="KEGG" id="plal:FXN65_24710"/>
<accession>A0A5J6QRJ5</accession>
<organism evidence="1 2">
    <name type="scientific">Metapseudomonas lalkuanensis</name>
    <dbReference type="NCBI Taxonomy" id="2604832"/>
    <lineage>
        <taxon>Bacteria</taxon>
        <taxon>Pseudomonadati</taxon>
        <taxon>Pseudomonadota</taxon>
        <taxon>Gammaproteobacteria</taxon>
        <taxon>Pseudomonadales</taxon>
        <taxon>Pseudomonadaceae</taxon>
        <taxon>Metapseudomonas</taxon>
    </lineage>
</organism>
<keyword evidence="1" id="KW-0238">DNA-binding</keyword>
<dbReference type="AlphaFoldDB" id="A0A5J6QRJ5"/>
<dbReference type="GO" id="GO:0003677">
    <property type="term" value="F:DNA binding"/>
    <property type="evidence" value="ECO:0007669"/>
    <property type="project" value="UniProtKB-KW"/>
</dbReference>
<name>A0A5J6QRJ5_9GAMM</name>
<evidence type="ECO:0000313" key="2">
    <source>
        <dbReference type="Proteomes" id="UP000327179"/>
    </source>
</evidence>
<sequence>MELEELSPTNLVGPQQDVEPIAAWADRNGVTCDTARAWVYRGIIPSVKLGKLRMVNCALLRQWLLEQEWTA</sequence>
<reference evidence="1 2" key="1">
    <citation type="submission" date="2019-08" db="EMBL/GenBank/DDBJ databases">
        <title>Whole-genome Sequencing of e-waste polymer degrading bacterium Pseudomonas sp. strain PE08.</title>
        <authorList>
            <person name="Kirdat K."/>
            <person name="Debbarma P."/>
            <person name="Narawade N."/>
            <person name="Suyal D."/>
            <person name="Thorat V."/>
            <person name="Shouche Y."/>
            <person name="Goel R."/>
            <person name="Yadav A."/>
        </authorList>
    </citation>
    <scope>NUCLEOTIDE SEQUENCE [LARGE SCALE GENOMIC DNA]</scope>
    <source>
        <strain evidence="1 2">PE08</strain>
    </source>
</reference>